<dbReference type="EMBL" id="JBCGBO010000001">
    <property type="protein sequence ID" value="KAK9229757.1"/>
    <property type="molecule type" value="Genomic_DNA"/>
</dbReference>
<keyword evidence="3" id="KW-1185">Reference proteome</keyword>
<organism evidence="2 3">
    <name type="scientific">Citrus x changshan-huyou</name>
    <dbReference type="NCBI Taxonomy" id="2935761"/>
    <lineage>
        <taxon>Eukaryota</taxon>
        <taxon>Viridiplantae</taxon>
        <taxon>Streptophyta</taxon>
        <taxon>Embryophyta</taxon>
        <taxon>Tracheophyta</taxon>
        <taxon>Spermatophyta</taxon>
        <taxon>Magnoliopsida</taxon>
        <taxon>eudicotyledons</taxon>
        <taxon>Gunneridae</taxon>
        <taxon>Pentapetalae</taxon>
        <taxon>rosids</taxon>
        <taxon>malvids</taxon>
        <taxon>Sapindales</taxon>
        <taxon>Rutaceae</taxon>
        <taxon>Aurantioideae</taxon>
        <taxon>Citrus</taxon>
    </lineage>
</organism>
<reference evidence="2 3" key="1">
    <citation type="submission" date="2024-05" db="EMBL/GenBank/DDBJ databases">
        <title>Haplotype-resolved chromosome-level genome assembly of Huyou (Citrus changshanensis).</title>
        <authorList>
            <person name="Miao C."/>
            <person name="Chen W."/>
            <person name="Wu Y."/>
            <person name="Wang L."/>
            <person name="Zhao S."/>
            <person name="Grierson D."/>
            <person name="Xu C."/>
            <person name="Chen K."/>
        </authorList>
    </citation>
    <scope>NUCLEOTIDE SEQUENCE [LARGE SCALE GENOMIC DNA]</scope>
    <source>
        <strain evidence="2">01-14</strain>
        <tissue evidence="2">Leaf</tissue>
    </source>
</reference>
<feature type="region of interest" description="Disordered" evidence="1">
    <location>
        <begin position="1"/>
        <end position="71"/>
    </location>
</feature>
<sequence>MLAKVTRINSGAYSSFLGFQPGRRSSNPSLHPHHSPSPPPPSPKTQLTAGPKILANHRKTQPNRRSTSPPILPCSVQKIWAHYADQICKLIIID</sequence>
<name>A0AAP0MYZ4_9ROSI</name>
<dbReference type="AlphaFoldDB" id="A0AAP0MYZ4"/>
<dbReference type="Proteomes" id="UP001428341">
    <property type="component" value="Unassembled WGS sequence"/>
</dbReference>
<gene>
    <name evidence="2" type="ORF">WN944_022723</name>
</gene>
<accession>A0AAP0MYZ4</accession>
<evidence type="ECO:0000313" key="2">
    <source>
        <dbReference type="EMBL" id="KAK9229757.1"/>
    </source>
</evidence>
<evidence type="ECO:0000313" key="3">
    <source>
        <dbReference type="Proteomes" id="UP001428341"/>
    </source>
</evidence>
<comment type="caution">
    <text evidence="2">The sequence shown here is derived from an EMBL/GenBank/DDBJ whole genome shotgun (WGS) entry which is preliminary data.</text>
</comment>
<proteinExistence type="predicted"/>
<protein>
    <submittedName>
        <fullName evidence="2">Uncharacterized protein</fullName>
    </submittedName>
</protein>
<evidence type="ECO:0000256" key="1">
    <source>
        <dbReference type="SAM" id="MobiDB-lite"/>
    </source>
</evidence>